<dbReference type="AlphaFoldDB" id="A0A264W738"/>
<proteinExistence type="predicted"/>
<evidence type="ECO:0000313" key="1">
    <source>
        <dbReference type="EMBL" id="OZS79396.1"/>
    </source>
</evidence>
<dbReference type="OrthoDB" id="2678750at2"/>
<gene>
    <name evidence="1" type="ORF">CF394_02950</name>
</gene>
<name>A0A264W738_9BACL</name>
<dbReference type="Proteomes" id="UP000217065">
    <property type="component" value="Unassembled WGS sequence"/>
</dbReference>
<dbReference type="EMBL" id="NOKQ01000134">
    <property type="protein sequence ID" value="OZS79396.1"/>
    <property type="molecule type" value="Genomic_DNA"/>
</dbReference>
<evidence type="ECO:0000313" key="2">
    <source>
        <dbReference type="Proteomes" id="UP000217065"/>
    </source>
</evidence>
<accession>A0A264W738</accession>
<sequence length="148" mass="16768">MFYTGRDSAQFLAQTDYIDTAIVPLIPVQLTKETMQNGASQADYILSLANALENQFKGRVVAFPSFSYVFGQSKEQLLLDWKTAFAASPFKHILFLTGDAEWNQLDPSVFWTATIPLDSMEPKMRGKILEDQVRQLIPRIAETWNSQS</sequence>
<protein>
    <recommendedName>
        <fullName evidence="3">DUF2487 domain-containing protein</fullName>
    </recommendedName>
</protein>
<comment type="caution">
    <text evidence="1">The sequence shown here is derived from an EMBL/GenBank/DDBJ whole genome shotgun (WGS) entry which is preliminary data.</text>
</comment>
<dbReference type="Pfam" id="PF10673">
    <property type="entry name" value="DUF2487"/>
    <property type="match status" value="1"/>
</dbReference>
<keyword evidence="2" id="KW-1185">Reference proteome</keyword>
<organism evidence="1 2">
    <name type="scientific">Tetzosporium hominis</name>
    <dbReference type="NCBI Taxonomy" id="2020506"/>
    <lineage>
        <taxon>Bacteria</taxon>
        <taxon>Bacillati</taxon>
        <taxon>Bacillota</taxon>
        <taxon>Bacilli</taxon>
        <taxon>Bacillales</taxon>
        <taxon>Caryophanaceae</taxon>
        <taxon>Tetzosporium</taxon>
    </lineage>
</organism>
<reference evidence="1 2" key="1">
    <citation type="submission" date="2017-07" db="EMBL/GenBank/DDBJ databases">
        <title>Tetzosporium hominis gen.nov. sp.nov.</title>
        <authorList>
            <person name="Tetz G."/>
            <person name="Tetz V."/>
        </authorList>
    </citation>
    <scope>NUCLEOTIDE SEQUENCE [LARGE SCALE GENOMIC DNA]</scope>
    <source>
        <strain evidence="1 2">VT-49</strain>
    </source>
</reference>
<dbReference type="InterPro" id="IPR019615">
    <property type="entry name" value="DUF2487"/>
</dbReference>
<dbReference type="RefSeq" id="WP_094941777.1">
    <property type="nucleotide sequence ID" value="NZ_NOKQ01000134.1"/>
</dbReference>
<evidence type="ECO:0008006" key="3">
    <source>
        <dbReference type="Google" id="ProtNLM"/>
    </source>
</evidence>